<organism evidence="1 2">
    <name type="scientific">Mediterraneibacter gnavus (strain ATCC 29149 / DSM 114966 / JCM 6515 / VPI C7-9)</name>
    <name type="common">Ruminococcus gnavus</name>
    <dbReference type="NCBI Taxonomy" id="411470"/>
    <lineage>
        <taxon>Bacteria</taxon>
        <taxon>Bacillati</taxon>
        <taxon>Bacillota</taxon>
        <taxon>Clostridia</taxon>
        <taxon>Lachnospirales</taxon>
        <taxon>Lachnospiraceae</taxon>
        <taxon>Mediterraneibacter</taxon>
    </lineage>
</organism>
<sequence>MVLKKRKIYKTDKNIFKRMRNMKKVIVYESNKKSVTFRDLKDKDCFCSNGILYMKISEQDLKEYGINQVNAISIENAGLTFFQDDEEVNRVRRNIL</sequence>
<dbReference type="AlphaFoldDB" id="A7AXP6"/>
<dbReference type="Proteomes" id="UP000004410">
    <property type="component" value="Unassembled WGS sequence"/>
</dbReference>
<evidence type="ECO:0000313" key="2">
    <source>
        <dbReference type="Proteomes" id="UP000004410"/>
    </source>
</evidence>
<name>A7AXP6_MEDG7</name>
<reference evidence="1 2" key="2">
    <citation type="submission" date="2007-06" db="EMBL/GenBank/DDBJ databases">
        <title>Draft genome sequence of Ruminococcus gnavus (ATCC 29149).</title>
        <authorList>
            <person name="Sudarsanam P."/>
            <person name="Ley R."/>
            <person name="Guruge J."/>
            <person name="Turnbaugh P.J."/>
            <person name="Mahowald M."/>
            <person name="Liep D."/>
            <person name="Gordon J."/>
        </authorList>
    </citation>
    <scope>NUCLEOTIDE SEQUENCE [LARGE SCALE GENOMIC DNA]</scope>
    <source>
        <strain evidence="1 2">ATCC 29149</strain>
    </source>
</reference>
<evidence type="ECO:0000313" key="1">
    <source>
        <dbReference type="EMBL" id="EDN79547.1"/>
    </source>
</evidence>
<accession>A7AXP6</accession>
<reference evidence="1 2" key="1">
    <citation type="submission" date="2007-04" db="EMBL/GenBank/DDBJ databases">
        <authorList>
            <person name="Fulton L."/>
            <person name="Clifton S."/>
            <person name="Fulton B."/>
            <person name="Xu J."/>
            <person name="Minx P."/>
            <person name="Pepin K.H."/>
            <person name="Johnson M."/>
            <person name="Thiruvilangam P."/>
            <person name="Bhonagiri V."/>
            <person name="Nash W.E."/>
            <person name="Mardis E.R."/>
            <person name="Wilson R.K."/>
        </authorList>
    </citation>
    <scope>NUCLEOTIDE SEQUENCE [LARGE SCALE GENOMIC DNA]</scope>
    <source>
        <strain evidence="1 2">ATCC 29149</strain>
    </source>
</reference>
<protein>
    <submittedName>
        <fullName evidence="1">Uncharacterized protein</fullName>
    </submittedName>
</protein>
<dbReference type="EMBL" id="AAYG02000001">
    <property type="protein sequence ID" value="EDN79547.1"/>
    <property type="molecule type" value="Genomic_DNA"/>
</dbReference>
<comment type="caution">
    <text evidence="1">The sequence shown here is derived from an EMBL/GenBank/DDBJ whole genome shotgun (WGS) entry which is preliminary data.</text>
</comment>
<gene>
    <name evidence="1" type="ORF">RUMGNA_00058</name>
</gene>
<proteinExistence type="predicted"/>
<dbReference type="PaxDb" id="411470-RUMGNA_00058"/>